<keyword evidence="2" id="KW-0479">Metal-binding</keyword>
<keyword evidence="3" id="KW-0547">Nucleotide-binding</keyword>
<dbReference type="GO" id="GO:0046872">
    <property type="term" value="F:metal ion binding"/>
    <property type="evidence" value="ECO:0007669"/>
    <property type="project" value="UniProtKB-KW"/>
</dbReference>
<accession>A0A7W4UMH1</accession>
<organism evidence="10 11">
    <name type="scientific">Pseudoclavibacter helvolus</name>
    <dbReference type="NCBI Taxonomy" id="255205"/>
    <lineage>
        <taxon>Bacteria</taxon>
        <taxon>Bacillati</taxon>
        <taxon>Actinomycetota</taxon>
        <taxon>Actinomycetes</taxon>
        <taxon>Micrococcales</taxon>
        <taxon>Microbacteriaceae</taxon>
        <taxon>Pseudoclavibacter</taxon>
    </lineage>
</organism>
<evidence type="ECO:0000259" key="9">
    <source>
        <dbReference type="SMART" id="SM00670"/>
    </source>
</evidence>
<gene>
    <name evidence="10" type="ORF">FHX72_001225</name>
</gene>
<dbReference type="Pfam" id="PF02562">
    <property type="entry name" value="PhoH"/>
    <property type="match status" value="1"/>
</dbReference>
<evidence type="ECO:0000256" key="3">
    <source>
        <dbReference type="ARBA" id="ARBA00022741"/>
    </source>
</evidence>
<keyword evidence="4" id="KW-0378">Hydrolase</keyword>
<dbReference type="InterPro" id="IPR027417">
    <property type="entry name" value="P-loop_NTPase"/>
</dbReference>
<keyword evidence="1" id="KW-0540">Nuclease</keyword>
<evidence type="ECO:0000256" key="4">
    <source>
        <dbReference type="ARBA" id="ARBA00022801"/>
    </source>
</evidence>
<dbReference type="InterPro" id="IPR051451">
    <property type="entry name" value="PhoH2-like"/>
</dbReference>
<dbReference type="AlphaFoldDB" id="A0A7W4UMH1"/>
<dbReference type="GO" id="GO:0016787">
    <property type="term" value="F:hydrolase activity"/>
    <property type="evidence" value="ECO:0007669"/>
    <property type="project" value="UniProtKB-KW"/>
</dbReference>
<dbReference type="InterPro" id="IPR002716">
    <property type="entry name" value="PIN_dom"/>
</dbReference>
<evidence type="ECO:0000256" key="7">
    <source>
        <dbReference type="ARBA" id="ARBA00046345"/>
    </source>
</evidence>
<dbReference type="GO" id="GO:0005524">
    <property type="term" value="F:ATP binding"/>
    <property type="evidence" value="ECO:0007669"/>
    <property type="project" value="UniProtKB-KW"/>
</dbReference>
<evidence type="ECO:0000256" key="5">
    <source>
        <dbReference type="ARBA" id="ARBA00022840"/>
    </source>
</evidence>
<name>A0A7W4UMH1_9MICO</name>
<dbReference type="InterPro" id="IPR029060">
    <property type="entry name" value="PIN-like_dom_sf"/>
</dbReference>
<dbReference type="PANTHER" id="PTHR30473">
    <property type="entry name" value="PROTEIN PHOH"/>
    <property type="match status" value="1"/>
</dbReference>
<protein>
    <submittedName>
        <fullName evidence="10">PhoH-like ATPase</fullName>
    </submittedName>
</protein>
<evidence type="ECO:0000256" key="2">
    <source>
        <dbReference type="ARBA" id="ARBA00022723"/>
    </source>
</evidence>
<dbReference type="GO" id="GO:0005829">
    <property type="term" value="C:cytosol"/>
    <property type="evidence" value="ECO:0007669"/>
    <property type="project" value="TreeGrafter"/>
</dbReference>
<keyword evidence="6" id="KW-0460">Magnesium</keyword>
<keyword evidence="11" id="KW-1185">Reference proteome</keyword>
<dbReference type="Gene3D" id="3.40.50.300">
    <property type="entry name" value="P-loop containing nucleotide triphosphate hydrolases"/>
    <property type="match status" value="1"/>
</dbReference>
<dbReference type="Gene3D" id="3.40.50.1010">
    <property type="entry name" value="5'-nuclease"/>
    <property type="match status" value="1"/>
</dbReference>
<evidence type="ECO:0000313" key="10">
    <source>
        <dbReference type="EMBL" id="MBB2957113.1"/>
    </source>
</evidence>
<proteinExistence type="inferred from homology"/>
<comment type="similarity">
    <text evidence="7">In the N-terminal section; belongs to the PINc/VapC protein family.</text>
</comment>
<sequence length="457" mass="49410">MTPAQRNTDHLENEEGGAVQTTAPDSLVSTRTYVLDTSVLLSDPRALFRFAEHAVVIPVVVITELEKKRHDPEIGYFARQALRFLDELRIKHERLDFPIAIGEAGGTLRVELNHSNMSVLPSGMQLGDNDTRILAVAQNLAGEGLAVTVVSKDLPMRVKASAIGLAAEEYRAELARDTGYTGVAEISLGADELDTLYTDESVATAVVDELPINTSLVIHSDRGSALGRVSGKGAVRLVRGDLDVFGVHGRSAEQRLAIDLLLDPSIGIVSLGGRAGTGKSALALAAGLESVLERGLHRKIMVFRPLFAVGGQELGFLPGDQGEKMNPWGQAVYDALSAIVSENVIDEVIDRGMLEILPLTHIRGRSLHDAFVIVDEAQSLERNVLLTMLSRIGKNSRVVLTHDVAQRDNLRVGRHDGVASVIETLKGHKLFAHMTLTRSERSDIAALVTELLGDYEV</sequence>
<keyword evidence="5" id="KW-0067">ATP-binding</keyword>
<dbReference type="SUPFAM" id="SSF88723">
    <property type="entry name" value="PIN domain-like"/>
    <property type="match status" value="1"/>
</dbReference>
<dbReference type="PANTHER" id="PTHR30473:SF2">
    <property type="entry name" value="PIN DOMAIN-CONTAINING PROTEIN"/>
    <property type="match status" value="1"/>
</dbReference>
<comment type="caution">
    <text evidence="10">The sequence shown here is derived from an EMBL/GenBank/DDBJ whole genome shotgun (WGS) entry which is preliminary data.</text>
</comment>
<feature type="region of interest" description="Disordered" evidence="8">
    <location>
        <begin position="1"/>
        <end position="23"/>
    </location>
</feature>
<dbReference type="OrthoDB" id="9766527at2"/>
<reference evidence="10 11" key="1">
    <citation type="submission" date="2020-08" db="EMBL/GenBank/DDBJ databases">
        <title>Sequencing the genomes of 1000 actinobacteria strains.</title>
        <authorList>
            <person name="Klenk H.-P."/>
        </authorList>
    </citation>
    <scope>NUCLEOTIDE SEQUENCE [LARGE SCALE GENOMIC DNA]</scope>
    <source>
        <strain evidence="10 11">DSM 20419</strain>
    </source>
</reference>
<evidence type="ECO:0000256" key="8">
    <source>
        <dbReference type="SAM" id="MobiDB-lite"/>
    </source>
</evidence>
<evidence type="ECO:0000313" key="11">
    <source>
        <dbReference type="Proteomes" id="UP000545286"/>
    </source>
</evidence>
<dbReference type="SUPFAM" id="SSF52540">
    <property type="entry name" value="P-loop containing nucleoside triphosphate hydrolases"/>
    <property type="match status" value="1"/>
</dbReference>
<evidence type="ECO:0000256" key="1">
    <source>
        <dbReference type="ARBA" id="ARBA00022722"/>
    </source>
</evidence>
<dbReference type="SMART" id="SM00670">
    <property type="entry name" value="PINc"/>
    <property type="match status" value="1"/>
</dbReference>
<dbReference type="GO" id="GO:0004518">
    <property type="term" value="F:nuclease activity"/>
    <property type="evidence" value="ECO:0007669"/>
    <property type="project" value="UniProtKB-KW"/>
</dbReference>
<feature type="domain" description="PIN" evidence="9">
    <location>
        <begin position="31"/>
        <end position="158"/>
    </location>
</feature>
<dbReference type="CDD" id="cd09883">
    <property type="entry name" value="PIN_VapC_PhoHL-ATPase"/>
    <property type="match status" value="1"/>
</dbReference>
<dbReference type="Proteomes" id="UP000545286">
    <property type="component" value="Unassembled WGS sequence"/>
</dbReference>
<dbReference type="InterPro" id="IPR003714">
    <property type="entry name" value="PhoH"/>
</dbReference>
<dbReference type="Pfam" id="PF13638">
    <property type="entry name" value="PIN_4"/>
    <property type="match status" value="1"/>
</dbReference>
<evidence type="ECO:0000256" key="6">
    <source>
        <dbReference type="ARBA" id="ARBA00022842"/>
    </source>
</evidence>
<dbReference type="EMBL" id="JACHWJ010000001">
    <property type="protein sequence ID" value="MBB2957113.1"/>
    <property type="molecule type" value="Genomic_DNA"/>
</dbReference>